<dbReference type="InterPro" id="IPR015424">
    <property type="entry name" value="PyrdxlP-dep_Trfase"/>
</dbReference>
<accession>A0A1N5USS4</accession>
<name>A0A1N5USS4_9ARCH</name>
<evidence type="ECO:0000313" key="8">
    <source>
        <dbReference type="Proteomes" id="UP000195607"/>
    </source>
</evidence>
<gene>
    <name evidence="6" type="ORF">CPM_1091</name>
    <name evidence="5" type="ORF">CSP5_1087</name>
</gene>
<evidence type="ECO:0000313" key="6">
    <source>
        <dbReference type="EMBL" id="SJK84904.1"/>
    </source>
</evidence>
<keyword evidence="7" id="KW-1185">Reference proteome</keyword>
<reference evidence="5 8" key="1">
    <citation type="submission" date="2016-04" db="EMBL/GenBank/DDBJ databases">
        <authorList>
            <person name="Evans L.H."/>
            <person name="Alamgir A."/>
            <person name="Owens N."/>
            <person name="Weber N.D."/>
            <person name="Virtaneva K."/>
            <person name="Barbian K."/>
            <person name="Babar A."/>
            <person name="Rosenke K."/>
        </authorList>
    </citation>
    <scope>NUCLEOTIDE SEQUENCE [LARGE SCALE GENOMIC DNA]</scope>
    <source>
        <strain evidence="5">S5</strain>
        <strain evidence="8">S5(T) (JCM 30642 \VKM B-2941)</strain>
    </source>
</reference>
<dbReference type="RefSeq" id="WP_077076305.1">
    <property type="nucleotide sequence ID" value="NZ_LT671858.1"/>
</dbReference>
<dbReference type="GeneID" id="41588347"/>
<reference evidence="7" key="2">
    <citation type="submission" date="2016-06" db="EMBL/GenBank/DDBJ databases">
        <authorList>
            <person name="Toshchakov V.S."/>
        </authorList>
    </citation>
    <scope>NUCLEOTIDE SEQUENCE [LARGE SCALE GENOMIC DNA]</scope>
    <source>
        <strain>PM4 (JCM 30641</strain>
        <strain evidence="7">\VKM B-2940)</strain>
    </source>
</reference>
<dbReference type="InterPro" id="IPR004839">
    <property type="entry name" value="Aminotransferase_I/II_large"/>
</dbReference>
<dbReference type="Proteomes" id="UP000195607">
    <property type="component" value="Chromosome I"/>
</dbReference>
<dbReference type="Pfam" id="PF00155">
    <property type="entry name" value="Aminotran_1_2"/>
    <property type="match status" value="1"/>
</dbReference>
<dbReference type="SUPFAM" id="SSF53383">
    <property type="entry name" value="PLP-dependent transferases"/>
    <property type="match status" value="1"/>
</dbReference>
<comment type="similarity">
    <text evidence="3">Belongs to the class-I pyridoxal-phosphate-dependent aminotransferase family.</text>
</comment>
<dbReference type="STRING" id="1673428.CPM_1091"/>
<dbReference type="Proteomes" id="UP000187822">
    <property type="component" value="Chromosome I"/>
</dbReference>
<sequence>MKLSSDDNFTHGDHFLRIKDKYPEITDFSANINHNSPEYLVGKKTGVLKHYPAGEEKLEELIGKLFDINPERIIATYGMTSLIHYVYQSHSGRNALLIEPIFSEHRRAAEVSGCRIARLSLGALIKNTEIIKNFSYDIISLNIPVNPTGEMLNSTEIEAIIRISTKKGATVFLDQAYIDFLSTERQKEFRKVTEEYPDVILGRSLTKVSGLPGIRLGFGVCSPETIKILKKIRGPWTIPEDYKLILEKWSEYQPDIINIERERENLVLELKKMKLKVLGRSEVNFLAFSLNEKIDPLFFETKLMEKGFLIRNLGDFYGFTGRDFRINIRGHDENMELIKAIRAVING</sequence>
<keyword evidence="3" id="KW-0808">Transferase</keyword>
<evidence type="ECO:0000256" key="1">
    <source>
        <dbReference type="ARBA" id="ARBA00001933"/>
    </source>
</evidence>
<evidence type="ECO:0000313" key="7">
    <source>
        <dbReference type="Proteomes" id="UP000187822"/>
    </source>
</evidence>
<feature type="domain" description="Aminotransferase class I/classII large" evidence="4">
    <location>
        <begin position="53"/>
        <end position="336"/>
    </location>
</feature>
<dbReference type="AlphaFoldDB" id="A0A1N5USS4"/>
<dbReference type="Gene3D" id="3.90.1150.10">
    <property type="entry name" value="Aspartate Aminotransferase, domain 1"/>
    <property type="match status" value="1"/>
</dbReference>
<comment type="cofactor">
    <cofactor evidence="1 3">
        <name>pyridoxal 5'-phosphate</name>
        <dbReference type="ChEBI" id="CHEBI:597326"/>
    </cofactor>
</comment>
<dbReference type="InterPro" id="IPR015422">
    <property type="entry name" value="PyrdxlP-dep_Trfase_small"/>
</dbReference>
<evidence type="ECO:0000256" key="3">
    <source>
        <dbReference type="RuleBase" id="RU000481"/>
    </source>
</evidence>
<dbReference type="InterPro" id="IPR015421">
    <property type="entry name" value="PyrdxlP-dep_Trfase_major"/>
</dbReference>
<keyword evidence="2" id="KW-0663">Pyridoxal phosphate</keyword>
<dbReference type="EMBL" id="LT671858">
    <property type="protein sequence ID" value="SIM63277.1"/>
    <property type="molecule type" value="Genomic_DNA"/>
</dbReference>
<protein>
    <recommendedName>
        <fullName evidence="3">Aminotransferase</fullName>
        <ecNumber evidence="3">2.6.1.-</ecNumber>
    </recommendedName>
</protein>
<evidence type="ECO:0000259" key="4">
    <source>
        <dbReference type="Pfam" id="PF00155"/>
    </source>
</evidence>
<dbReference type="EC" id="2.6.1.-" evidence="3"/>
<dbReference type="PANTHER" id="PTHR42885">
    <property type="entry name" value="HISTIDINOL-PHOSPHATE AMINOTRANSFERASE-RELATED"/>
    <property type="match status" value="1"/>
</dbReference>
<dbReference type="KEGG" id="cdiv:CPM_1091"/>
<dbReference type="GO" id="GO:0030170">
    <property type="term" value="F:pyridoxal phosphate binding"/>
    <property type="evidence" value="ECO:0007669"/>
    <property type="project" value="InterPro"/>
</dbReference>
<dbReference type="OrthoDB" id="39225at2157"/>
<dbReference type="Gene3D" id="3.40.640.10">
    <property type="entry name" value="Type I PLP-dependent aspartate aminotransferase-like (Major domain)"/>
    <property type="match status" value="1"/>
</dbReference>
<organism evidence="5 8">
    <name type="scientific">Cuniculiplasma divulgatum</name>
    <dbReference type="NCBI Taxonomy" id="1673428"/>
    <lineage>
        <taxon>Archaea</taxon>
        <taxon>Methanobacteriati</taxon>
        <taxon>Thermoplasmatota</taxon>
        <taxon>Thermoplasmata</taxon>
        <taxon>Thermoplasmatales</taxon>
        <taxon>Cuniculiplasmataceae</taxon>
        <taxon>Cuniculiplasma</taxon>
    </lineage>
</organism>
<proteinExistence type="inferred from homology"/>
<dbReference type="EMBL" id="LT719092">
    <property type="protein sequence ID" value="SJK84904.1"/>
    <property type="molecule type" value="Genomic_DNA"/>
</dbReference>
<dbReference type="PROSITE" id="PS00105">
    <property type="entry name" value="AA_TRANSFER_CLASS_1"/>
    <property type="match status" value="1"/>
</dbReference>
<evidence type="ECO:0000256" key="2">
    <source>
        <dbReference type="ARBA" id="ARBA00022898"/>
    </source>
</evidence>
<keyword evidence="3" id="KW-0032">Aminotransferase</keyword>
<dbReference type="GO" id="GO:0008483">
    <property type="term" value="F:transaminase activity"/>
    <property type="evidence" value="ECO:0007669"/>
    <property type="project" value="UniProtKB-KW"/>
</dbReference>
<dbReference type="CDD" id="cd00609">
    <property type="entry name" value="AAT_like"/>
    <property type="match status" value="1"/>
</dbReference>
<evidence type="ECO:0000313" key="5">
    <source>
        <dbReference type="EMBL" id="SIM63277.1"/>
    </source>
</evidence>
<dbReference type="PANTHER" id="PTHR42885:SF1">
    <property type="entry name" value="THREONINE-PHOSPHATE DECARBOXYLASE"/>
    <property type="match status" value="1"/>
</dbReference>
<dbReference type="InterPro" id="IPR004838">
    <property type="entry name" value="NHTrfase_class1_PyrdxlP-BS"/>
</dbReference>
<reference evidence="6" key="3">
    <citation type="submission" date="2016-06" db="EMBL/GenBank/DDBJ databases">
        <authorList>
            <person name="Olsen C.W."/>
            <person name="Carey S."/>
            <person name="Hinshaw L."/>
            <person name="Karasin A.I."/>
        </authorList>
    </citation>
    <scope>NUCLEOTIDE SEQUENCE [LARGE SCALE GENOMIC DNA]</scope>
    <source>
        <strain evidence="6">PM4</strain>
    </source>
</reference>